<dbReference type="EMBL" id="JAJVDC020000114">
    <property type="protein sequence ID" value="KAL1623898.1"/>
    <property type="molecule type" value="Genomic_DNA"/>
</dbReference>
<dbReference type="CDD" id="cd00593">
    <property type="entry name" value="RIBOc"/>
    <property type="match status" value="1"/>
</dbReference>
<reference evidence="2 3" key="1">
    <citation type="submission" date="2024-02" db="EMBL/GenBank/DDBJ databases">
        <title>De novo assembly and annotation of 12 fungi associated with fruit tree decline syndrome in Ontario, Canada.</title>
        <authorList>
            <person name="Sulman M."/>
            <person name="Ellouze W."/>
            <person name="Ilyukhin E."/>
        </authorList>
    </citation>
    <scope>NUCLEOTIDE SEQUENCE [LARGE SCALE GENOMIC DNA]</scope>
    <source>
        <strain evidence="2 3">M1-105</strain>
    </source>
</reference>
<name>A0ABR3SL20_9PEZI</name>
<organism evidence="2 3">
    <name type="scientific">Neofusicoccum ribis</name>
    <dbReference type="NCBI Taxonomy" id="45134"/>
    <lineage>
        <taxon>Eukaryota</taxon>
        <taxon>Fungi</taxon>
        <taxon>Dikarya</taxon>
        <taxon>Ascomycota</taxon>
        <taxon>Pezizomycotina</taxon>
        <taxon>Dothideomycetes</taxon>
        <taxon>Dothideomycetes incertae sedis</taxon>
        <taxon>Botryosphaeriales</taxon>
        <taxon>Botryosphaeriaceae</taxon>
        <taxon>Neofusicoccum</taxon>
    </lineage>
</organism>
<evidence type="ECO:0000313" key="3">
    <source>
        <dbReference type="Proteomes" id="UP001521116"/>
    </source>
</evidence>
<comment type="caution">
    <text evidence="2">The sequence shown here is derived from an EMBL/GenBank/DDBJ whole genome shotgun (WGS) entry which is preliminary data.</text>
</comment>
<keyword evidence="3" id="KW-1185">Reference proteome</keyword>
<dbReference type="PROSITE" id="PS50142">
    <property type="entry name" value="RNASE_3_2"/>
    <property type="match status" value="1"/>
</dbReference>
<accession>A0ABR3SL20</accession>
<sequence length="146" mass="15700">MQTVEKVIGYEFTNTELREEALLAAGTSVSDPAVDGDPRGNKRLALVGDAVLQLIILEKWYGQATDTVVGSEILKESVSNAALQVRASKAHLQNLIRLNPSQHGQAPQETLASTVEALVGAVWFDCNGDMDVVRGVMGKLGLFNHN</sequence>
<evidence type="ECO:0000313" key="2">
    <source>
        <dbReference type="EMBL" id="KAL1623898.1"/>
    </source>
</evidence>
<dbReference type="SMART" id="SM00535">
    <property type="entry name" value="RIBOc"/>
    <property type="match status" value="1"/>
</dbReference>
<dbReference type="SUPFAM" id="SSF69065">
    <property type="entry name" value="RNase III domain-like"/>
    <property type="match status" value="1"/>
</dbReference>
<dbReference type="Gene3D" id="1.10.1520.10">
    <property type="entry name" value="Ribonuclease III domain"/>
    <property type="match status" value="1"/>
</dbReference>
<dbReference type="Pfam" id="PF14622">
    <property type="entry name" value="Ribonucleas_3_3"/>
    <property type="match status" value="1"/>
</dbReference>
<gene>
    <name evidence="2" type="ORF">SLS56_008093</name>
</gene>
<dbReference type="InterPro" id="IPR036389">
    <property type="entry name" value="RNase_III_sf"/>
</dbReference>
<proteinExistence type="predicted"/>
<evidence type="ECO:0000259" key="1">
    <source>
        <dbReference type="PROSITE" id="PS50142"/>
    </source>
</evidence>
<feature type="domain" description="RNase III" evidence="1">
    <location>
        <begin position="1"/>
        <end position="127"/>
    </location>
</feature>
<dbReference type="InterPro" id="IPR000999">
    <property type="entry name" value="RNase_III_dom"/>
</dbReference>
<dbReference type="Proteomes" id="UP001521116">
    <property type="component" value="Unassembled WGS sequence"/>
</dbReference>
<protein>
    <recommendedName>
        <fullName evidence="1">RNase III domain-containing protein</fullName>
    </recommendedName>
</protein>